<proteinExistence type="predicted"/>
<accession>A0A852ZQA3</accession>
<dbReference type="Gene3D" id="1.10.132.100">
    <property type="match status" value="1"/>
</dbReference>
<dbReference type="NCBIfam" id="TIGR02547">
    <property type="entry name" value="casA_cse1"/>
    <property type="match status" value="1"/>
</dbReference>
<evidence type="ECO:0000313" key="2">
    <source>
        <dbReference type="EMBL" id="NYI03450.1"/>
    </source>
</evidence>
<name>A0A852ZQA3_9ACTN</name>
<dbReference type="InterPro" id="IPR013381">
    <property type="entry name" value="CRISPR-assoc_prot_Cse1"/>
</dbReference>
<dbReference type="EMBL" id="JACBZD010000001">
    <property type="protein sequence ID" value="NYI03450.1"/>
    <property type="molecule type" value="Genomic_DNA"/>
</dbReference>
<organism evidence="2 3">
    <name type="scientific">Allostreptomyces psammosilenae</name>
    <dbReference type="NCBI Taxonomy" id="1892865"/>
    <lineage>
        <taxon>Bacteria</taxon>
        <taxon>Bacillati</taxon>
        <taxon>Actinomycetota</taxon>
        <taxon>Actinomycetes</taxon>
        <taxon>Kitasatosporales</taxon>
        <taxon>Streptomycetaceae</taxon>
        <taxon>Allostreptomyces</taxon>
    </lineage>
</organism>
<dbReference type="Pfam" id="PF09481">
    <property type="entry name" value="CRISPR_Cse1"/>
    <property type="match status" value="1"/>
</dbReference>
<comment type="caution">
    <text evidence="2">The sequence shown here is derived from an EMBL/GenBank/DDBJ whole genome shotgun (WGS) entry which is preliminary data.</text>
</comment>
<protein>
    <submittedName>
        <fullName evidence="2">CRISPR system Cascade subunit CasA</fullName>
    </submittedName>
</protein>
<feature type="region of interest" description="Disordered" evidence="1">
    <location>
        <begin position="282"/>
        <end position="306"/>
    </location>
</feature>
<dbReference type="AlphaFoldDB" id="A0A852ZQA3"/>
<reference evidence="2 3" key="1">
    <citation type="submission" date="2020-07" db="EMBL/GenBank/DDBJ databases">
        <title>Sequencing the genomes of 1000 actinobacteria strains.</title>
        <authorList>
            <person name="Klenk H.-P."/>
        </authorList>
    </citation>
    <scope>NUCLEOTIDE SEQUENCE [LARGE SCALE GENOMIC DNA]</scope>
    <source>
        <strain evidence="2 3">DSM 42178</strain>
    </source>
</reference>
<sequence length="560" mass="61345">MVEALLDAHRFRDLVVDLPTQKPALLRQLLLPIVIDAIGLPADRAEWAAVFAAGRFTDEHRDRITNYLGSHRHLFDLFSPVEPFGQVADLHTAKNETKGAALLVATAATGNNVPLFSSRTEADPLELTPAQAAHWLLHTHCWDTASIKTGVVGDPQVKSGKTTGNPTGPLGQLGVVLPVGRTLFETLMLNLPAEGKPAPDDLPQWRRRDRAGEPWKTRSVATPAWQTRNPTGLLDLLTWQSRRIRLFPEQTTDGIRVSRVIVAAGDRLEQIPDIEPHTAWIIDPPSGAKKKAGGAARLPRPRRHQPGKAAWRGLEALLAIDWQDVEATKTRAGFRTSRLLDALRVRQHHMPDGYPLQVELTGISYGTQSAVIEDILHDSIPLPLTALDPYSLTFTSLLGVADQAERLANAVNNLSADLRRAAGAEPIPWDKGQRPGETLLHALDPLVRRLLAGLRQVGEDFDEAERGLLAWERAAARQTWLVAEQLIATAAPGVFAGRTITKDGKDRTYRLSSAETAFRSQLDTVLTRLATEHDNDAPGPEEAPSVPAPRHENPHVPIEG</sequence>
<evidence type="ECO:0000313" key="3">
    <source>
        <dbReference type="Proteomes" id="UP000567795"/>
    </source>
</evidence>
<gene>
    <name evidence="2" type="ORF">FHU37_000393</name>
</gene>
<evidence type="ECO:0000256" key="1">
    <source>
        <dbReference type="SAM" id="MobiDB-lite"/>
    </source>
</evidence>
<keyword evidence="3" id="KW-1185">Reference proteome</keyword>
<dbReference type="Proteomes" id="UP000567795">
    <property type="component" value="Unassembled WGS sequence"/>
</dbReference>
<feature type="region of interest" description="Disordered" evidence="1">
    <location>
        <begin position="532"/>
        <end position="560"/>
    </location>
</feature>